<reference evidence="1 2" key="1">
    <citation type="submission" date="2019-12" db="EMBL/GenBank/DDBJ databases">
        <title>Mucilaginibacter sp. HMF7410 genome sequencing and assembly.</title>
        <authorList>
            <person name="Kang H."/>
            <person name="Cha I."/>
            <person name="Kim H."/>
            <person name="Joh K."/>
        </authorList>
    </citation>
    <scope>NUCLEOTIDE SEQUENCE [LARGE SCALE GENOMIC DNA]</scope>
    <source>
        <strain evidence="1 2">HMF7410</strain>
    </source>
</reference>
<dbReference type="Proteomes" id="UP000462014">
    <property type="component" value="Unassembled WGS sequence"/>
</dbReference>
<protein>
    <submittedName>
        <fullName evidence="1">Uncharacterized protein</fullName>
    </submittedName>
</protein>
<accession>A0A7K1T0W2</accession>
<dbReference type="RefSeq" id="WP_157569222.1">
    <property type="nucleotide sequence ID" value="NZ_WPIK01000019.1"/>
</dbReference>
<keyword evidence="2" id="KW-1185">Reference proteome</keyword>
<sequence length="58" mass="6641">MKQARKNEKIASEFTGDKGSFSAGFLETEFNDFTNGYSTFTVLKIQLKRLQDVCKQRS</sequence>
<organism evidence="1 2">
    <name type="scientific">Mucilaginibacter arboris</name>
    <dbReference type="NCBI Taxonomy" id="2682090"/>
    <lineage>
        <taxon>Bacteria</taxon>
        <taxon>Pseudomonadati</taxon>
        <taxon>Bacteroidota</taxon>
        <taxon>Sphingobacteriia</taxon>
        <taxon>Sphingobacteriales</taxon>
        <taxon>Sphingobacteriaceae</taxon>
        <taxon>Mucilaginibacter</taxon>
    </lineage>
</organism>
<evidence type="ECO:0000313" key="1">
    <source>
        <dbReference type="EMBL" id="MVN23204.1"/>
    </source>
</evidence>
<gene>
    <name evidence="1" type="ORF">GO621_16900</name>
</gene>
<name>A0A7K1T0W2_9SPHI</name>
<dbReference type="AlphaFoldDB" id="A0A7K1T0W2"/>
<dbReference type="EMBL" id="WPIK01000019">
    <property type="protein sequence ID" value="MVN23204.1"/>
    <property type="molecule type" value="Genomic_DNA"/>
</dbReference>
<evidence type="ECO:0000313" key="2">
    <source>
        <dbReference type="Proteomes" id="UP000462014"/>
    </source>
</evidence>
<comment type="caution">
    <text evidence="1">The sequence shown here is derived from an EMBL/GenBank/DDBJ whole genome shotgun (WGS) entry which is preliminary data.</text>
</comment>
<proteinExistence type="predicted"/>